<dbReference type="EMBL" id="UOFR01000060">
    <property type="protein sequence ID" value="VAW98543.1"/>
    <property type="molecule type" value="Genomic_DNA"/>
</dbReference>
<sequence>MRIKNIIITVIMLGIAGYGGLKLYMWNKARHNVDLVFNGISSGLTSTSGLKVVADYKSISTSLFGPIGIKGISIKIPELGEEVSIAEIKLLERVLDFDVKKGRLPLKMHVVVNGFHMNVSLYEKIFKNIEKTQGKHKIKKDPSALVNRLGYDEIVRRSNNLRRLGYRKIDMDLEFNINIDAKSQEAVIYFRQNMKNYGDFQMTLKVVGMSGKLDNVALGLQIKEARLEFADKSFTNRLIKIYADEKRMALPVYRKKLIGVIKKDFTDMKLKLSDNSVSNILAFVNKPEKIIFTIYPFRPVAVESIKHYKVGDIPALLNIQAYLK</sequence>
<organism evidence="2">
    <name type="scientific">hydrothermal vent metagenome</name>
    <dbReference type="NCBI Taxonomy" id="652676"/>
    <lineage>
        <taxon>unclassified sequences</taxon>
        <taxon>metagenomes</taxon>
        <taxon>ecological metagenomes</taxon>
    </lineage>
</organism>
<feature type="transmembrane region" description="Helical" evidence="1">
    <location>
        <begin position="6"/>
        <end position="25"/>
    </location>
</feature>
<proteinExistence type="predicted"/>
<keyword evidence="1" id="KW-1133">Transmembrane helix</keyword>
<dbReference type="AlphaFoldDB" id="A0A3B1AF74"/>
<name>A0A3B1AF74_9ZZZZ</name>
<protein>
    <submittedName>
        <fullName evidence="2">Uncharacterized protein</fullName>
    </submittedName>
</protein>
<accession>A0A3B1AF74</accession>
<evidence type="ECO:0000256" key="1">
    <source>
        <dbReference type="SAM" id="Phobius"/>
    </source>
</evidence>
<evidence type="ECO:0000313" key="2">
    <source>
        <dbReference type="EMBL" id="VAW98543.1"/>
    </source>
</evidence>
<gene>
    <name evidence="2" type="ORF">MNBD_GAMMA21-2216</name>
</gene>
<reference evidence="2" key="1">
    <citation type="submission" date="2018-06" db="EMBL/GenBank/DDBJ databases">
        <authorList>
            <person name="Zhirakovskaya E."/>
        </authorList>
    </citation>
    <scope>NUCLEOTIDE SEQUENCE</scope>
</reference>
<keyword evidence="1" id="KW-0472">Membrane</keyword>
<keyword evidence="1" id="KW-0812">Transmembrane</keyword>